<gene>
    <name evidence="2" type="ORF">EC9_14450</name>
</gene>
<evidence type="ECO:0000256" key="1">
    <source>
        <dbReference type="SAM" id="MobiDB-lite"/>
    </source>
</evidence>
<keyword evidence="3" id="KW-1185">Reference proteome</keyword>
<dbReference type="RefSeq" id="WP_145343519.1">
    <property type="nucleotide sequence ID" value="NZ_CP036261.1"/>
</dbReference>
<accession>A0A517LXC5</accession>
<dbReference type="OrthoDB" id="284372at2"/>
<evidence type="ECO:0000313" key="2">
    <source>
        <dbReference type="EMBL" id="QDS87267.1"/>
    </source>
</evidence>
<sequence length="168" mass="18438">MPSLRLSHHLLLCLGFFVPLLGCESESKPTTNQETVSAAAEPTEESRVELHDLKAWFEEPNICYFEVQYEFVAGKPSHSYRVEIAFPGTDNAGAKEMASWELKTSGKIRDGIIVHSMPIREVTVKMTEAFAPQQGYHAISDELSAAIDKLPEPTADTAATEPATGESN</sequence>
<feature type="region of interest" description="Disordered" evidence="1">
    <location>
        <begin position="147"/>
        <end position="168"/>
    </location>
</feature>
<feature type="compositionally biased region" description="Low complexity" evidence="1">
    <location>
        <begin position="152"/>
        <end position="168"/>
    </location>
</feature>
<proteinExistence type="predicted"/>
<dbReference type="Proteomes" id="UP000319557">
    <property type="component" value="Chromosome"/>
</dbReference>
<name>A0A517LXC5_9BACT</name>
<dbReference type="AlphaFoldDB" id="A0A517LXC5"/>
<dbReference type="KEGG" id="ruv:EC9_14450"/>
<dbReference type="EMBL" id="CP036261">
    <property type="protein sequence ID" value="QDS87267.1"/>
    <property type="molecule type" value="Genomic_DNA"/>
</dbReference>
<evidence type="ECO:0000313" key="3">
    <source>
        <dbReference type="Proteomes" id="UP000319557"/>
    </source>
</evidence>
<reference evidence="2 3" key="1">
    <citation type="submission" date="2019-02" db="EMBL/GenBank/DDBJ databases">
        <title>Deep-cultivation of Planctomycetes and their phenomic and genomic characterization uncovers novel biology.</title>
        <authorList>
            <person name="Wiegand S."/>
            <person name="Jogler M."/>
            <person name="Boedeker C."/>
            <person name="Pinto D."/>
            <person name="Vollmers J."/>
            <person name="Rivas-Marin E."/>
            <person name="Kohn T."/>
            <person name="Peeters S.H."/>
            <person name="Heuer A."/>
            <person name="Rast P."/>
            <person name="Oberbeckmann S."/>
            <person name="Bunk B."/>
            <person name="Jeske O."/>
            <person name="Meyerdierks A."/>
            <person name="Storesund J.E."/>
            <person name="Kallscheuer N."/>
            <person name="Luecker S."/>
            <person name="Lage O.M."/>
            <person name="Pohl T."/>
            <person name="Merkel B.J."/>
            <person name="Hornburger P."/>
            <person name="Mueller R.-W."/>
            <person name="Bruemmer F."/>
            <person name="Labrenz M."/>
            <person name="Spormann A.M."/>
            <person name="Op den Camp H."/>
            <person name="Overmann J."/>
            <person name="Amann R."/>
            <person name="Jetten M.S.M."/>
            <person name="Mascher T."/>
            <person name="Medema M.H."/>
            <person name="Devos D.P."/>
            <person name="Kaster A.-K."/>
            <person name="Ovreas L."/>
            <person name="Rohde M."/>
            <person name="Galperin M.Y."/>
            <person name="Jogler C."/>
        </authorList>
    </citation>
    <scope>NUCLEOTIDE SEQUENCE [LARGE SCALE GENOMIC DNA]</scope>
    <source>
        <strain evidence="2 3">EC9</strain>
    </source>
</reference>
<organism evidence="2 3">
    <name type="scientific">Rosistilla ulvae</name>
    <dbReference type="NCBI Taxonomy" id="1930277"/>
    <lineage>
        <taxon>Bacteria</taxon>
        <taxon>Pseudomonadati</taxon>
        <taxon>Planctomycetota</taxon>
        <taxon>Planctomycetia</taxon>
        <taxon>Pirellulales</taxon>
        <taxon>Pirellulaceae</taxon>
        <taxon>Rosistilla</taxon>
    </lineage>
</organism>
<protein>
    <submittedName>
        <fullName evidence="2">Uncharacterized protein</fullName>
    </submittedName>
</protein>